<dbReference type="Proteomes" id="UP000029692">
    <property type="component" value="Unassembled WGS sequence"/>
</dbReference>
<keyword evidence="2" id="KW-0820">tRNA-binding</keyword>
<dbReference type="EMBL" id="JNUP01000003">
    <property type="protein sequence ID" value="KGE73691.1"/>
    <property type="molecule type" value="Genomic_DNA"/>
</dbReference>
<organism evidence="3 4">
    <name type="scientific">Spirochaeta lutea</name>
    <dbReference type="NCBI Taxonomy" id="1480694"/>
    <lineage>
        <taxon>Bacteria</taxon>
        <taxon>Pseudomonadati</taxon>
        <taxon>Spirochaetota</taxon>
        <taxon>Spirochaetia</taxon>
        <taxon>Spirochaetales</taxon>
        <taxon>Spirochaetaceae</taxon>
        <taxon>Spirochaeta</taxon>
    </lineage>
</organism>
<dbReference type="eggNOG" id="COG1490">
    <property type="taxonomic scope" value="Bacteria"/>
</dbReference>
<dbReference type="GO" id="GO:0005737">
    <property type="term" value="C:cytoplasm"/>
    <property type="evidence" value="ECO:0007669"/>
    <property type="project" value="UniProtKB-SubCell"/>
</dbReference>
<keyword evidence="4" id="KW-1185">Reference proteome</keyword>
<keyword evidence="2" id="KW-0963">Cytoplasm</keyword>
<dbReference type="RefSeq" id="WP_037544592.1">
    <property type="nucleotide sequence ID" value="NZ_JNUP01000003.1"/>
</dbReference>
<evidence type="ECO:0000256" key="1">
    <source>
        <dbReference type="ARBA" id="ARBA00009673"/>
    </source>
</evidence>
<dbReference type="EC" id="3.1.1.96" evidence="2"/>
<dbReference type="OrthoDB" id="9801395at2"/>
<dbReference type="AlphaFoldDB" id="A0A098R1N0"/>
<gene>
    <name evidence="2" type="primary">dtd</name>
    <name evidence="3" type="ORF">DC28_00155</name>
</gene>
<comment type="caution">
    <text evidence="3">The sequence shown here is derived from an EMBL/GenBank/DDBJ whole genome shotgun (WGS) entry which is preliminary data.</text>
</comment>
<dbReference type="PANTHER" id="PTHR10472">
    <property type="entry name" value="D-TYROSYL-TRNA TYR DEACYLASE"/>
    <property type="match status" value="1"/>
</dbReference>
<dbReference type="HAMAP" id="MF_00518">
    <property type="entry name" value="Deacylase_Dtd"/>
    <property type="match status" value="1"/>
</dbReference>
<dbReference type="InterPro" id="IPR003732">
    <property type="entry name" value="Daa-tRNA_deacyls_DTD"/>
</dbReference>
<dbReference type="GO" id="GO:0019478">
    <property type="term" value="P:D-amino acid catabolic process"/>
    <property type="evidence" value="ECO:0007669"/>
    <property type="project" value="UniProtKB-UniRule"/>
</dbReference>
<evidence type="ECO:0000313" key="4">
    <source>
        <dbReference type="Proteomes" id="UP000029692"/>
    </source>
</evidence>
<evidence type="ECO:0000313" key="3">
    <source>
        <dbReference type="EMBL" id="KGE73691.1"/>
    </source>
</evidence>
<comment type="subcellular location">
    <subcellularLocation>
        <location evidence="2">Cytoplasm</location>
    </subcellularLocation>
</comment>
<feature type="short sequence motif" description="Gly-cisPro motif, important for rejection of L-amino acids" evidence="2">
    <location>
        <begin position="139"/>
        <end position="140"/>
    </location>
</feature>
<dbReference type="PANTHER" id="PTHR10472:SF5">
    <property type="entry name" value="D-AMINOACYL-TRNA DEACYLASE 1"/>
    <property type="match status" value="1"/>
</dbReference>
<name>A0A098R1N0_9SPIO</name>
<comment type="subunit">
    <text evidence="2">Homodimer.</text>
</comment>
<dbReference type="GO" id="GO:0051500">
    <property type="term" value="F:D-tyrosyl-tRNA(Tyr) deacylase activity"/>
    <property type="evidence" value="ECO:0007669"/>
    <property type="project" value="TreeGrafter"/>
</dbReference>
<accession>A0A098R1N0</accession>
<comment type="catalytic activity">
    <reaction evidence="2">
        <text>glycyl-tRNA(Ala) + H2O = tRNA(Ala) + glycine + H(+)</text>
        <dbReference type="Rhea" id="RHEA:53744"/>
        <dbReference type="Rhea" id="RHEA-COMP:9657"/>
        <dbReference type="Rhea" id="RHEA-COMP:13640"/>
        <dbReference type="ChEBI" id="CHEBI:15377"/>
        <dbReference type="ChEBI" id="CHEBI:15378"/>
        <dbReference type="ChEBI" id="CHEBI:57305"/>
        <dbReference type="ChEBI" id="CHEBI:78442"/>
        <dbReference type="ChEBI" id="CHEBI:78522"/>
    </reaction>
</comment>
<dbReference type="SUPFAM" id="SSF69500">
    <property type="entry name" value="DTD-like"/>
    <property type="match status" value="1"/>
</dbReference>
<reference evidence="3 4" key="1">
    <citation type="submission" date="2014-05" db="EMBL/GenBank/DDBJ databases">
        <title>De novo Genome Sequence of Spirocheata sp.</title>
        <authorList>
            <person name="Shivani Y."/>
            <person name="Subhash Y."/>
            <person name="Tushar L."/>
            <person name="Sasikala C."/>
            <person name="Ramana C.V."/>
        </authorList>
    </citation>
    <scope>NUCLEOTIDE SEQUENCE [LARGE SCALE GENOMIC DNA]</scope>
    <source>
        <strain evidence="3 4">JC230</strain>
    </source>
</reference>
<dbReference type="NCBIfam" id="TIGR00256">
    <property type="entry name" value="D-aminoacyl-tRNA deacylase"/>
    <property type="match status" value="1"/>
</dbReference>
<evidence type="ECO:0000256" key="2">
    <source>
        <dbReference type="HAMAP-Rule" id="MF_00518"/>
    </source>
</evidence>
<dbReference type="Gene3D" id="3.50.80.10">
    <property type="entry name" value="D-tyrosyl-tRNA(Tyr) deacylase"/>
    <property type="match status" value="1"/>
</dbReference>
<comment type="function">
    <text evidence="2">An aminoacyl-tRNA editing enzyme that deacylates mischarged D-aminoacyl-tRNAs. Also deacylates mischarged glycyl-tRNA(Ala), protecting cells against glycine mischarging by AlaRS. Acts via tRNA-based rather than protein-based catalysis; rejects L-amino acids rather than detecting D-amino acids in the active site. By recycling D-aminoacyl-tRNA to D-amino acids and free tRNA molecules, this enzyme counteracts the toxicity associated with the formation of D-aminoacyl-tRNA entities in vivo and helps enforce protein L-homochirality.</text>
</comment>
<dbReference type="Pfam" id="PF02580">
    <property type="entry name" value="Tyr_Deacylase"/>
    <property type="match status" value="1"/>
</dbReference>
<dbReference type="GO" id="GO:0000049">
    <property type="term" value="F:tRNA binding"/>
    <property type="evidence" value="ECO:0007669"/>
    <property type="project" value="UniProtKB-UniRule"/>
</dbReference>
<comment type="domain">
    <text evidence="2">A Gly-cisPro motif from one monomer fits into the active site of the other monomer to allow specific chiral rejection of L-amino acids.</text>
</comment>
<proteinExistence type="inferred from homology"/>
<dbReference type="FunFam" id="3.50.80.10:FF:000001">
    <property type="entry name" value="D-aminoacyl-tRNA deacylase"/>
    <property type="match status" value="1"/>
</dbReference>
<keyword evidence="2" id="KW-0378">Hydrolase</keyword>
<dbReference type="GO" id="GO:0106026">
    <property type="term" value="F:Gly-tRNA(Ala) deacylase activity"/>
    <property type="evidence" value="ECO:0007669"/>
    <property type="project" value="UniProtKB-UniRule"/>
</dbReference>
<comment type="similarity">
    <text evidence="1 2">Belongs to the DTD family.</text>
</comment>
<protein>
    <recommendedName>
        <fullName evidence="2">D-aminoacyl-tRNA deacylase</fullName>
        <shortName evidence="2">DTD</shortName>
        <ecNumber evidence="2">3.1.1.96</ecNumber>
    </recommendedName>
    <alternativeName>
        <fullName evidence="2">Gly-tRNA(Ala) deacylase</fullName>
        <ecNumber evidence="2">3.1.1.-</ecNumber>
    </alternativeName>
</protein>
<dbReference type="EC" id="3.1.1.-" evidence="2"/>
<dbReference type="STRING" id="1480694.DC28_00155"/>
<keyword evidence="2" id="KW-0694">RNA-binding</keyword>
<comment type="catalytic activity">
    <reaction evidence="2">
        <text>a D-aminoacyl-tRNA + H2O = a tRNA + a D-alpha-amino acid + H(+)</text>
        <dbReference type="Rhea" id="RHEA:13953"/>
        <dbReference type="Rhea" id="RHEA-COMP:10123"/>
        <dbReference type="Rhea" id="RHEA-COMP:10124"/>
        <dbReference type="ChEBI" id="CHEBI:15377"/>
        <dbReference type="ChEBI" id="CHEBI:15378"/>
        <dbReference type="ChEBI" id="CHEBI:59871"/>
        <dbReference type="ChEBI" id="CHEBI:78442"/>
        <dbReference type="ChEBI" id="CHEBI:79333"/>
        <dbReference type="EC" id="3.1.1.96"/>
    </reaction>
</comment>
<dbReference type="GO" id="GO:0043908">
    <property type="term" value="F:Ser(Gly)-tRNA(Ala) hydrolase activity"/>
    <property type="evidence" value="ECO:0007669"/>
    <property type="project" value="UniProtKB-UniRule"/>
</dbReference>
<sequence>MRALLQHVSHCSIRTESGHGTEINHGLLVFIGINDTDKQADIHYIVDKMLALRIFEDEEGKLNKSISDVEGDLLLVSQFTLYGDTRKGRRPSFNKAAQPKDAHPLFRYLMDYAQSRYTLGRVEEGRFQEHMVIKPILQGPISILLDSEKKL</sequence>
<dbReference type="InterPro" id="IPR023509">
    <property type="entry name" value="DTD-like_sf"/>
</dbReference>